<sequence>MHSQTELYETHSNQVANSCTSPNNISLLLEKISSMEQRIEELHFHHQSNERSRNVEKYNISFRSRSRKQKRYYPKGNLCYYHFTFGSRCFLEKCRPPCNWKNQDNLPSQQNQN</sequence>
<evidence type="ECO:0000313" key="1">
    <source>
        <dbReference type="EMBL" id="GFU41077.1"/>
    </source>
</evidence>
<evidence type="ECO:0000313" key="2">
    <source>
        <dbReference type="Proteomes" id="UP000887013"/>
    </source>
</evidence>
<dbReference type="OrthoDB" id="10543066at2759"/>
<reference evidence="1" key="1">
    <citation type="submission" date="2020-08" db="EMBL/GenBank/DDBJ databases">
        <title>Multicomponent nature underlies the extraordinary mechanical properties of spider dragline silk.</title>
        <authorList>
            <person name="Kono N."/>
            <person name="Nakamura H."/>
            <person name="Mori M."/>
            <person name="Yoshida Y."/>
            <person name="Ohtoshi R."/>
            <person name="Malay A.D."/>
            <person name="Moran D.A.P."/>
            <person name="Tomita M."/>
            <person name="Numata K."/>
            <person name="Arakawa K."/>
        </authorList>
    </citation>
    <scope>NUCLEOTIDE SEQUENCE</scope>
</reference>
<proteinExistence type="predicted"/>
<organism evidence="1 2">
    <name type="scientific">Nephila pilipes</name>
    <name type="common">Giant wood spider</name>
    <name type="synonym">Nephila maculata</name>
    <dbReference type="NCBI Taxonomy" id="299642"/>
    <lineage>
        <taxon>Eukaryota</taxon>
        <taxon>Metazoa</taxon>
        <taxon>Ecdysozoa</taxon>
        <taxon>Arthropoda</taxon>
        <taxon>Chelicerata</taxon>
        <taxon>Arachnida</taxon>
        <taxon>Araneae</taxon>
        <taxon>Araneomorphae</taxon>
        <taxon>Entelegynae</taxon>
        <taxon>Araneoidea</taxon>
        <taxon>Nephilidae</taxon>
        <taxon>Nephila</taxon>
    </lineage>
</organism>
<name>A0A8X6QSG5_NEPPI</name>
<dbReference type="Proteomes" id="UP000887013">
    <property type="component" value="Unassembled WGS sequence"/>
</dbReference>
<dbReference type="EMBL" id="BMAW01085011">
    <property type="protein sequence ID" value="GFU41077.1"/>
    <property type="molecule type" value="Genomic_DNA"/>
</dbReference>
<protein>
    <submittedName>
        <fullName evidence="1">Uncharacterized protein</fullName>
    </submittedName>
</protein>
<keyword evidence="2" id="KW-1185">Reference proteome</keyword>
<comment type="caution">
    <text evidence="1">The sequence shown here is derived from an EMBL/GenBank/DDBJ whole genome shotgun (WGS) entry which is preliminary data.</text>
</comment>
<accession>A0A8X6QSG5</accession>
<gene>
    <name evidence="1" type="ORF">NPIL_277821</name>
</gene>
<dbReference type="AlphaFoldDB" id="A0A8X6QSG5"/>